<keyword evidence="2" id="KW-1185">Reference proteome</keyword>
<organism evidence="1 2">
    <name type="scientific">Clostridium faecium</name>
    <dbReference type="NCBI Taxonomy" id="2762223"/>
    <lineage>
        <taxon>Bacteria</taxon>
        <taxon>Bacillati</taxon>
        <taxon>Bacillota</taxon>
        <taxon>Clostridia</taxon>
        <taxon>Eubacteriales</taxon>
        <taxon>Clostridiaceae</taxon>
        <taxon>Clostridium</taxon>
    </lineage>
</organism>
<name>A0ABR8YVU0_9CLOT</name>
<dbReference type="Proteomes" id="UP000627166">
    <property type="component" value="Unassembled WGS sequence"/>
</dbReference>
<comment type="caution">
    <text evidence="1">The sequence shown here is derived from an EMBL/GenBank/DDBJ whole genome shotgun (WGS) entry which is preliminary data.</text>
</comment>
<dbReference type="RefSeq" id="WP_191741203.1">
    <property type="nucleotide sequence ID" value="NZ_JACSQB010000119.1"/>
</dbReference>
<sequence>MSDINKEVLNEKELLDELLEDELLEEKDTVESEGDFQEGYRNNSNCGLTKIYSKSVNIWINCCRK</sequence>
<proteinExistence type="predicted"/>
<dbReference type="EMBL" id="JACSQB010000119">
    <property type="protein sequence ID" value="MBD8048252.1"/>
    <property type="molecule type" value="Genomic_DNA"/>
</dbReference>
<accession>A0ABR8YVU0</accession>
<reference evidence="1 2" key="1">
    <citation type="submission" date="2020-08" db="EMBL/GenBank/DDBJ databases">
        <title>A Genomic Blueprint of the Chicken Gut Microbiome.</title>
        <authorList>
            <person name="Gilroy R."/>
            <person name="Ravi A."/>
            <person name="Getino M."/>
            <person name="Pursley I."/>
            <person name="Horton D.L."/>
            <person name="Alikhan N.-F."/>
            <person name="Baker D."/>
            <person name="Gharbi K."/>
            <person name="Hall N."/>
            <person name="Watson M."/>
            <person name="Adriaenssens E.M."/>
            <person name="Foster-Nyarko E."/>
            <person name="Jarju S."/>
            <person name="Secka A."/>
            <person name="Antonio M."/>
            <person name="Oren A."/>
            <person name="Chaudhuri R."/>
            <person name="La Ragione R.M."/>
            <person name="Hildebrand F."/>
            <person name="Pallen M.J."/>
        </authorList>
    </citation>
    <scope>NUCLEOTIDE SEQUENCE [LARGE SCALE GENOMIC DNA]</scope>
    <source>
        <strain evidence="1 2">N37</strain>
    </source>
</reference>
<evidence type="ECO:0000313" key="2">
    <source>
        <dbReference type="Proteomes" id="UP000627166"/>
    </source>
</evidence>
<evidence type="ECO:0000313" key="1">
    <source>
        <dbReference type="EMBL" id="MBD8048252.1"/>
    </source>
</evidence>
<protein>
    <recommendedName>
        <fullName evidence="3">Lantibiotic</fullName>
    </recommendedName>
</protein>
<gene>
    <name evidence="1" type="ORF">H9637_14605</name>
</gene>
<evidence type="ECO:0008006" key="3">
    <source>
        <dbReference type="Google" id="ProtNLM"/>
    </source>
</evidence>